<comment type="subcellular location">
    <subcellularLocation>
        <location evidence="1">Cell membrane</location>
        <topology evidence="1">Multi-pass membrane protein</topology>
    </subcellularLocation>
</comment>
<gene>
    <name evidence="7" type="ORF">SAMN02746062_00619</name>
</gene>
<evidence type="ECO:0000313" key="7">
    <source>
        <dbReference type="EMBL" id="SOD66474.1"/>
    </source>
</evidence>
<evidence type="ECO:0000256" key="4">
    <source>
        <dbReference type="ARBA" id="ARBA00022989"/>
    </source>
</evidence>
<keyword evidence="5 6" id="KW-0472">Membrane</keyword>
<dbReference type="Pfam" id="PF01810">
    <property type="entry name" value="LysE"/>
    <property type="match status" value="1"/>
</dbReference>
<evidence type="ECO:0000256" key="1">
    <source>
        <dbReference type="ARBA" id="ARBA00004651"/>
    </source>
</evidence>
<evidence type="ECO:0000313" key="8">
    <source>
        <dbReference type="Proteomes" id="UP000219669"/>
    </source>
</evidence>
<dbReference type="Proteomes" id="UP000219669">
    <property type="component" value="Unassembled WGS sequence"/>
</dbReference>
<dbReference type="PANTHER" id="PTHR30086:SF20">
    <property type="entry name" value="ARGININE EXPORTER PROTEIN ARGO-RELATED"/>
    <property type="match status" value="1"/>
</dbReference>
<protein>
    <submittedName>
        <fullName evidence="7">L-lysine exporter family protein LysE/ArgO</fullName>
    </submittedName>
</protein>
<sequence>MMWQMILKGAMISGGLIMAIGAQNAFVLRQGLLKQHVLAVAMICFLCDFALISVGVLGLGGAIARSQTASVVLAILGAMFLLWYGFRSCRSALAQQHDALQISENAEVSGSLKQTALATLAITLLNPHVYLDTVVLIGSVSGSLAAQEKPYFLLGAVSISFIWFFGLAYGARLLKPIFAKPRAWQILEMAIALMMWWLAYGLIRFVLNAL</sequence>
<accession>A0A286E6I3</accession>
<proteinExistence type="predicted"/>
<keyword evidence="3 6" id="KW-0812">Transmembrane</keyword>
<feature type="transmembrane region" description="Helical" evidence="6">
    <location>
        <begin position="6"/>
        <end position="26"/>
    </location>
</feature>
<dbReference type="InterPro" id="IPR001123">
    <property type="entry name" value="LeuE-type"/>
</dbReference>
<name>A0A286E6I3_9NEIS</name>
<keyword evidence="8" id="KW-1185">Reference proteome</keyword>
<dbReference type="AlphaFoldDB" id="A0A286E6I3"/>
<dbReference type="RefSeq" id="WP_224446332.1">
    <property type="nucleotide sequence ID" value="NZ_CP083931.1"/>
</dbReference>
<evidence type="ECO:0000256" key="2">
    <source>
        <dbReference type="ARBA" id="ARBA00022475"/>
    </source>
</evidence>
<feature type="transmembrane region" description="Helical" evidence="6">
    <location>
        <begin position="69"/>
        <end position="86"/>
    </location>
</feature>
<keyword evidence="2" id="KW-1003">Cell membrane</keyword>
<dbReference type="GO" id="GO:0015171">
    <property type="term" value="F:amino acid transmembrane transporter activity"/>
    <property type="evidence" value="ECO:0007669"/>
    <property type="project" value="TreeGrafter"/>
</dbReference>
<dbReference type="EMBL" id="OCNF01000004">
    <property type="protein sequence ID" value="SOD66474.1"/>
    <property type="molecule type" value="Genomic_DNA"/>
</dbReference>
<feature type="transmembrane region" description="Helical" evidence="6">
    <location>
        <begin position="152"/>
        <end position="174"/>
    </location>
</feature>
<dbReference type="PANTHER" id="PTHR30086">
    <property type="entry name" value="ARGININE EXPORTER PROTEIN ARGO"/>
    <property type="match status" value="1"/>
</dbReference>
<keyword evidence="4 6" id="KW-1133">Transmembrane helix</keyword>
<feature type="transmembrane region" description="Helical" evidence="6">
    <location>
        <begin position="38"/>
        <end position="63"/>
    </location>
</feature>
<feature type="transmembrane region" description="Helical" evidence="6">
    <location>
        <begin position="186"/>
        <end position="207"/>
    </location>
</feature>
<evidence type="ECO:0000256" key="6">
    <source>
        <dbReference type="SAM" id="Phobius"/>
    </source>
</evidence>
<reference evidence="7 8" key="1">
    <citation type="submission" date="2017-09" db="EMBL/GenBank/DDBJ databases">
        <authorList>
            <person name="Ehlers B."/>
            <person name="Leendertz F.H."/>
        </authorList>
    </citation>
    <scope>NUCLEOTIDE SEQUENCE [LARGE SCALE GENOMIC DNA]</scope>
    <source>
        <strain evidence="7 8">DSM 16848</strain>
    </source>
</reference>
<dbReference type="GO" id="GO:0005886">
    <property type="term" value="C:plasma membrane"/>
    <property type="evidence" value="ECO:0007669"/>
    <property type="project" value="UniProtKB-SubCell"/>
</dbReference>
<evidence type="ECO:0000256" key="5">
    <source>
        <dbReference type="ARBA" id="ARBA00023136"/>
    </source>
</evidence>
<evidence type="ECO:0000256" key="3">
    <source>
        <dbReference type="ARBA" id="ARBA00022692"/>
    </source>
</evidence>
<organism evidence="7 8">
    <name type="scientific">Alysiella filiformis DSM 16848</name>
    <dbReference type="NCBI Taxonomy" id="1120981"/>
    <lineage>
        <taxon>Bacteria</taxon>
        <taxon>Pseudomonadati</taxon>
        <taxon>Pseudomonadota</taxon>
        <taxon>Betaproteobacteria</taxon>
        <taxon>Neisseriales</taxon>
        <taxon>Neisseriaceae</taxon>
        <taxon>Alysiella</taxon>
    </lineage>
</organism>